<protein>
    <submittedName>
        <fullName evidence="2">FI10926p</fullName>
    </submittedName>
</protein>
<dbReference type="ExpressionAtlas" id="D5A7K9">
    <property type="expression patterns" value="baseline and differential"/>
</dbReference>
<evidence type="ECO:0000256" key="1">
    <source>
        <dbReference type="SAM" id="MobiDB-lite"/>
    </source>
</evidence>
<sequence>QRPKLSRHIFYSEVQKKNIKNMSSRFKSRIPERVRHSLTVLDGPNSRISRIRDAALPNRCSLNRSHLPMPISNTLSALVKPVSPKVVFKKTLTDEEAVIRSLVRRSKPLAVRGNRTSFRRIQLAHAAPIDDSSVLLKATNSFCSTNFQLQKPIKEASPGATEKDRAANKVRSAKSLLDLVAGRRQPGMEQIRFLCSDHRLINVPSPLMYRHSEVMSRLEGEVQPIPLRSIRSATLLRVIMWMHKKTLCANGTEKIAAPTPTVETCICEIGKGNGYTKSEASCQISENTQGNAQQTVNLTCQILGEKIENDCTKILKNVEFDYDHTPIRNDNIENSCENNDESVNDEAGVISNQTSDSMESFENNLQNQENFMVECSTDIKCNDYKQNENQKDENCTIIDENNGKLVLYNPNIQLIQNNENTNKSSRDCKNDTINEFTKVNGNYQDYIQITEIGNNNITGVNTGEDEREIGCLKSTDKIVIHANVMQNFCKRNIWKCNGIRRCTGEDANDDQCVANLNEMKRSSFLLCSWEERLLGSELYQLVEIILASHYLGIESLTLNAIHHFCELMAQRTRSECCLMLGIKTRLASERQTLDNHCPLIRDSLSRNNQADRTENMKQQFESRIFRKPQPNGKAAVGGGMGDGLYAKKPRSRNH</sequence>
<gene>
    <name evidence="2" type="primary">CG4661-RA</name>
</gene>
<feature type="non-terminal residue" evidence="2">
    <location>
        <position position="1"/>
    </location>
</feature>
<name>D5A7K9_DROME</name>
<dbReference type="SUPFAM" id="SSF81382">
    <property type="entry name" value="Skp1 dimerisation domain-like"/>
    <property type="match status" value="1"/>
</dbReference>
<dbReference type="GO" id="GO:0006511">
    <property type="term" value="P:ubiquitin-dependent protein catabolic process"/>
    <property type="evidence" value="ECO:0007669"/>
    <property type="project" value="InterPro"/>
</dbReference>
<dbReference type="Gene3D" id="3.30.710.10">
    <property type="entry name" value="Potassium Channel Kv1.1, Chain A"/>
    <property type="match status" value="1"/>
</dbReference>
<proteinExistence type="evidence at transcript level"/>
<dbReference type="HOGENOM" id="CLU_029292_0_0_1"/>
<reference evidence="2" key="1">
    <citation type="submission" date="2010-03" db="EMBL/GenBank/DDBJ databases">
        <authorList>
            <person name="Carlson J."/>
            <person name="Booth B."/>
            <person name="Frise E."/>
            <person name="Park S."/>
            <person name="Wan K."/>
            <person name="Yu C."/>
            <person name="Celniker S."/>
        </authorList>
    </citation>
    <scope>NUCLEOTIDE SEQUENCE</scope>
</reference>
<dbReference type="EMBL" id="BT122136">
    <property type="protein sequence ID" value="ADE21079.1"/>
    <property type="molecule type" value="mRNA"/>
</dbReference>
<dbReference type="OrthoDB" id="7865711at2759"/>
<dbReference type="VEuPathDB" id="VectorBase:FBgn0030429"/>
<accession>D5A7K9</accession>
<evidence type="ECO:0000313" key="2">
    <source>
        <dbReference type="EMBL" id="ADE21079.1"/>
    </source>
</evidence>
<dbReference type="InterPro" id="IPR011333">
    <property type="entry name" value="SKP1/BTB/POZ_sf"/>
</dbReference>
<dbReference type="Bgee" id="FBgn0030429">
    <property type="expression patterns" value="Expressed in early elongation stage spermatid (Drosophila) in testis and 39 other cell types or tissues"/>
</dbReference>
<organism evidence="2">
    <name type="scientific">Drosophila melanogaster</name>
    <name type="common">Fruit fly</name>
    <dbReference type="NCBI Taxonomy" id="7227"/>
    <lineage>
        <taxon>Eukaryota</taxon>
        <taxon>Metazoa</taxon>
        <taxon>Ecdysozoa</taxon>
        <taxon>Arthropoda</taxon>
        <taxon>Hexapoda</taxon>
        <taxon>Insecta</taxon>
        <taxon>Pterygota</taxon>
        <taxon>Neoptera</taxon>
        <taxon>Endopterygota</taxon>
        <taxon>Diptera</taxon>
        <taxon>Brachycera</taxon>
        <taxon>Muscomorpha</taxon>
        <taxon>Ephydroidea</taxon>
        <taxon>Drosophilidae</taxon>
        <taxon>Drosophila</taxon>
        <taxon>Sophophora</taxon>
    </lineage>
</organism>
<feature type="region of interest" description="Disordered" evidence="1">
    <location>
        <begin position="628"/>
        <end position="654"/>
    </location>
</feature>
<dbReference type="AlphaFoldDB" id="D5A7K9"/>
<dbReference type="InterPro" id="IPR036296">
    <property type="entry name" value="SKP1-like_dim_sf"/>
</dbReference>